<dbReference type="EMBL" id="CP058601">
    <property type="protein sequence ID" value="QLG49352.1"/>
    <property type="molecule type" value="Genomic_DNA"/>
</dbReference>
<proteinExistence type="predicted"/>
<organism evidence="1 2">
    <name type="scientific">Natrinema halophilum</name>
    <dbReference type="NCBI Taxonomy" id="1699371"/>
    <lineage>
        <taxon>Archaea</taxon>
        <taxon>Methanobacteriati</taxon>
        <taxon>Methanobacteriota</taxon>
        <taxon>Stenosarchaea group</taxon>
        <taxon>Halobacteria</taxon>
        <taxon>Halobacteriales</taxon>
        <taxon>Natrialbaceae</taxon>
        <taxon>Natrinema</taxon>
    </lineage>
</organism>
<accession>A0A7D5GLB7</accession>
<reference evidence="1 2" key="1">
    <citation type="submission" date="2020-07" db="EMBL/GenBank/DDBJ databases">
        <authorList>
            <person name="Cui H."/>
        </authorList>
    </citation>
    <scope>NUCLEOTIDE SEQUENCE [LARGE SCALE GENOMIC DNA]</scope>
    <source>
        <strain evidence="1 2">YPL8</strain>
    </source>
</reference>
<name>A0A7D5GLB7_9EURY</name>
<dbReference type="GeneID" id="56033824"/>
<dbReference type="KEGG" id="haly:HYG82_10995"/>
<dbReference type="Proteomes" id="UP000509241">
    <property type="component" value="Chromosome"/>
</dbReference>
<gene>
    <name evidence="1" type="ORF">HYG82_10995</name>
</gene>
<keyword evidence="2" id="KW-1185">Reference proteome</keyword>
<dbReference type="AlphaFoldDB" id="A0A7D5GLB7"/>
<evidence type="ECO:0000313" key="1">
    <source>
        <dbReference type="EMBL" id="QLG49352.1"/>
    </source>
</evidence>
<protein>
    <submittedName>
        <fullName evidence="1">Uncharacterized protein</fullName>
    </submittedName>
</protein>
<dbReference type="RefSeq" id="WP_179261087.1">
    <property type="nucleotide sequence ID" value="NZ_CP058601.1"/>
</dbReference>
<sequence>MESASDPDLSPGEYWIKPAIDLSDISLRDVLFGDLGYETEADGDRVHKYDVVRSGGTYVFDVFETNGSADSDWLPVSIPHYAYVFIEPEGDPRLVVEVDQGSSGYTILDPQTGEQLGTVAKSRRILGDWQLTNTEGDVVATTDQVDKSTPLLSSGTYVTWDVLGQDGAKIGQFQRGPAEGSSSDRLSAMQITCSRSRVSTDQCIAFAFVLLYEGSQSTIRPQHGP</sequence>
<evidence type="ECO:0000313" key="2">
    <source>
        <dbReference type="Proteomes" id="UP000509241"/>
    </source>
</evidence>